<comment type="caution">
    <text evidence="1">The sequence shown here is derived from an EMBL/GenBank/DDBJ whole genome shotgun (WGS) entry which is preliminary data.</text>
</comment>
<name>A0AAD6YZH4_9AGAR</name>
<keyword evidence="2" id="KW-1185">Reference proteome</keyword>
<sequence>MRLRGLQQSVADHGAEVLSGAGPLGGHKDPEEALGKALPRAGKATTGFQVLGLLLRRRITLDVCLAPLFWAARAAWVAVAEVCAAPSSSWEPDSGIWNGCTATSSGRAPPRMCWSRFFFAFVSLTRLPWGPPRPSFVLVLVYLSSLSPLDGRLMQRIDLTLAGRRTRSLSNSCIVRMLREQAGRVVFLTPSSIPLSFSKDKTPKYSLPPPLVPCSVNYRDFVFSLVVCDLEFMLLWCHCAASLLIGPSDASVRFGTRASHVCLPRLRSPTTRMRTSART</sequence>
<organism evidence="1 2">
    <name type="scientific">Mycena albidolilacea</name>
    <dbReference type="NCBI Taxonomy" id="1033008"/>
    <lineage>
        <taxon>Eukaryota</taxon>
        <taxon>Fungi</taxon>
        <taxon>Dikarya</taxon>
        <taxon>Basidiomycota</taxon>
        <taxon>Agaricomycotina</taxon>
        <taxon>Agaricomycetes</taxon>
        <taxon>Agaricomycetidae</taxon>
        <taxon>Agaricales</taxon>
        <taxon>Marasmiineae</taxon>
        <taxon>Mycenaceae</taxon>
        <taxon>Mycena</taxon>
    </lineage>
</organism>
<dbReference type="EMBL" id="JARIHO010000119">
    <property type="protein sequence ID" value="KAJ7302236.1"/>
    <property type="molecule type" value="Genomic_DNA"/>
</dbReference>
<proteinExistence type="predicted"/>
<protein>
    <submittedName>
        <fullName evidence="1">Uncharacterized protein</fullName>
    </submittedName>
</protein>
<evidence type="ECO:0000313" key="1">
    <source>
        <dbReference type="EMBL" id="KAJ7302236.1"/>
    </source>
</evidence>
<dbReference type="Proteomes" id="UP001218218">
    <property type="component" value="Unassembled WGS sequence"/>
</dbReference>
<accession>A0AAD6YZH4</accession>
<gene>
    <name evidence="1" type="ORF">DFH08DRAFT_978106</name>
</gene>
<evidence type="ECO:0000313" key="2">
    <source>
        <dbReference type="Proteomes" id="UP001218218"/>
    </source>
</evidence>
<reference evidence="1" key="1">
    <citation type="submission" date="2023-03" db="EMBL/GenBank/DDBJ databases">
        <title>Massive genome expansion in bonnet fungi (Mycena s.s.) driven by repeated elements and novel gene families across ecological guilds.</title>
        <authorList>
            <consortium name="Lawrence Berkeley National Laboratory"/>
            <person name="Harder C.B."/>
            <person name="Miyauchi S."/>
            <person name="Viragh M."/>
            <person name="Kuo A."/>
            <person name="Thoen E."/>
            <person name="Andreopoulos B."/>
            <person name="Lu D."/>
            <person name="Skrede I."/>
            <person name="Drula E."/>
            <person name="Henrissat B."/>
            <person name="Morin E."/>
            <person name="Kohler A."/>
            <person name="Barry K."/>
            <person name="LaButti K."/>
            <person name="Morin E."/>
            <person name="Salamov A."/>
            <person name="Lipzen A."/>
            <person name="Mereny Z."/>
            <person name="Hegedus B."/>
            <person name="Baldrian P."/>
            <person name="Stursova M."/>
            <person name="Weitz H."/>
            <person name="Taylor A."/>
            <person name="Grigoriev I.V."/>
            <person name="Nagy L.G."/>
            <person name="Martin F."/>
            <person name="Kauserud H."/>
        </authorList>
    </citation>
    <scope>NUCLEOTIDE SEQUENCE</scope>
    <source>
        <strain evidence="1">CBHHK002</strain>
    </source>
</reference>
<dbReference type="AlphaFoldDB" id="A0AAD6YZH4"/>